<organism evidence="2 3">
    <name type="scientific">Methylomonas koyamae</name>
    <dbReference type="NCBI Taxonomy" id="702114"/>
    <lineage>
        <taxon>Bacteria</taxon>
        <taxon>Pseudomonadati</taxon>
        <taxon>Pseudomonadota</taxon>
        <taxon>Gammaproteobacteria</taxon>
        <taxon>Methylococcales</taxon>
        <taxon>Methylococcaceae</taxon>
        <taxon>Methylomonas</taxon>
    </lineage>
</organism>
<evidence type="ECO:0000313" key="3">
    <source>
        <dbReference type="Proteomes" id="UP000077628"/>
    </source>
</evidence>
<gene>
    <name evidence="2" type="ORF">A1355_15260</name>
</gene>
<accession>A0A177N1T7</accession>
<dbReference type="Proteomes" id="UP000077628">
    <property type="component" value="Unassembled WGS sequence"/>
</dbReference>
<dbReference type="AlphaFoldDB" id="A0A177N1T7"/>
<evidence type="ECO:0000313" key="2">
    <source>
        <dbReference type="EMBL" id="OAI11852.1"/>
    </source>
</evidence>
<keyword evidence="3" id="KW-1185">Reference proteome</keyword>
<proteinExistence type="predicted"/>
<feature type="signal peptide" evidence="1">
    <location>
        <begin position="1"/>
        <end position="24"/>
    </location>
</feature>
<reference evidence="3" key="1">
    <citation type="submission" date="2016-03" db="EMBL/GenBank/DDBJ databases">
        <authorList>
            <person name="Heylen K."/>
            <person name="De Vos P."/>
            <person name="Vekeman B."/>
        </authorList>
    </citation>
    <scope>NUCLEOTIDE SEQUENCE [LARGE SCALE GENOMIC DNA]</scope>
    <source>
        <strain evidence="3">R-45383</strain>
    </source>
</reference>
<sequence>MNTSKTIKIAAVIATVLMAANVRAHGDRIEANSGEAKTAIAEVVYDNPAYSRGIHSYPNPIAEHPMGKARAIYVDKAYGQAIYSYPGNWR</sequence>
<keyword evidence="1" id="KW-0732">Signal</keyword>
<dbReference type="RefSeq" id="WP_064031606.1">
    <property type="nucleotide sequence ID" value="NZ_LUUK01000226.1"/>
</dbReference>
<evidence type="ECO:0000256" key="1">
    <source>
        <dbReference type="SAM" id="SignalP"/>
    </source>
</evidence>
<dbReference type="EMBL" id="LUUK01000226">
    <property type="protein sequence ID" value="OAI11852.1"/>
    <property type="molecule type" value="Genomic_DNA"/>
</dbReference>
<name>A0A177N1T7_9GAMM</name>
<feature type="chain" id="PRO_5008068666" evidence="1">
    <location>
        <begin position="25"/>
        <end position="90"/>
    </location>
</feature>
<dbReference type="OrthoDB" id="5571438at2"/>
<comment type="caution">
    <text evidence="2">The sequence shown here is derived from an EMBL/GenBank/DDBJ whole genome shotgun (WGS) entry which is preliminary data.</text>
</comment>
<protein>
    <submittedName>
        <fullName evidence="2">Uncharacterized protein</fullName>
    </submittedName>
</protein>